<evidence type="ECO:0000313" key="1">
    <source>
        <dbReference type="EMBL" id="GGM56119.1"/>
    </source>
</evidence>
<organism evidence="1 2">
    <name type="scientific">Dactylosporangium sucinum</name>
    <dbReference type="NCBI Taxonomy" id="1424081"/>
    <lineage>
        <taxon>Bacteria</taxon>
        <taxon>Bacillati</taxon>
        <taxon>Actinomycetota</taxon>
        <taxon>Actinomycetes</taxon>
        <taxon>Micromonosporales</taxon>
        <taxon>Micromonosporaceae</taxon>
        <taxon>Dactylosporangium</taxon>
    </lineage>
</organism>
<reference evidence="1" key="2">
    <citation type="submission" date="2020-09" db="EMBL/GenBank/DDBJ databases">
        <authorList>
            <person name="Sun Q."/>
            <person name="Ohkuma M."/>
        </authorList>
    </citation>
    <scope>NUCLEOTIDE SEQUENCE</scope>
    <source>
        <strain evidence="1">JCM 19831</strain>
    </source>
</reference>
<keyword evidence="2" id="KW-1185">Reference proteome</keyword>
<sequence length="99" mass="10797">MTNGEQVTPFLIMLLDRLPADTRAGLRAALLDLFRGARKKIEDGPYRPTPFDAVNRLAAYTANLLVLAALCDARGIDIAMLDDLGSSVRLWRSMCGSST</sequence>
<dbReference type="EMBL" id="BMPI01000038">
    <property type="protein sequence ID" value="GGM56119.1"/>
    <property type="molecule type" value="Genomic_DNA"/>
</dbReference>
<gene>
    <name evidence="1" type="ORF">GCM10007977_067260</name>
</gene>
<dbReference type="RefSeq" id="WP_190254026.1">
    <property type="nucleotide sequence ID" value="NZ_BMPI01000038.1"/>
</dbReference>
<reference evidence="1" key="1">
    <citation type="journal article" date="2014" name="Int. J. Syst. Evol. Microbiol.">
        <title>Complete genome sequence of Corynebacterium casei LMG S-19264T (=DSM 44701T), isolated from a smear-ripened cheese.</title>
        <authorList>
            <consortium name="US DOE Joint Genome Institute (JGI-PGF)"/>
            <person name="Walter F."/>
            <person name="Albersmeier A."/>
            <person name="Kalinowski J."/>
            <person name="Ruckert C."/>
        </authorList>
    </citation>
    <scope>NUCLEOTIDE SEQUENCE</scope>
    <source>
        <strain evidence="1">JCM 19831</strain>
    </source>
</reference>
<evidence type="ECO:0000313" key="2">
    <source>
        <dbReference type="Proteomes" id="UP000642070"/>
    </source>
</evidence>
<protein>
    <submittedName>
        <fullName evidence="1">Uncharacterized protein</fullName>
    </submittedName>
</protein>
<dbReference type="Proteomes" id="UP000642070">
    <property type="component" value="Unassembled WGS sequence"/>
</dbReference>
<comment type="caution">
    <text evidence="1">The sequence shown here is derived from an EMBL/GenBank/DDBJ whole genome shotgun (WGS) entry which is preliminary data.</text>
</comment>
<accession>A0A917U435</accession>
<proteinExistence type="predicted"/>
<name>A0A917U435_9ACTN</name>
<dbReference type="AlphaFoldDB" id="A0A917U435"/>